<protein>
    <recommendedName>
        <fullName evidence="5">DUF3105 domain-containing protein</fullName>
    </recommendedName>
</protein>
<feature type="compositionally biased region" description="Pro residues" evidence="1">
    <location>
        <begin position="241"/>
        <end position="254"/>
    </location>
</feature>
<reference evidence="3" key="1">
    <citation type="journal article" date="2014" name="Int. J. Syst. Evol. Microbiol.">
        <title>Complete genome sequence of Corynebacterium casei LMG S-19264T (=DSM 44701T), isolated from a smear-ripened cheese.</title>
        <authorList>
            <consortium name="US DOE Joint Genome Institute (JGI-PGF)"/>
            <person name="Walter F."/>
            <person name="Albersmeier A."/>
            <person name="Kalinowski J."/>
            <person name="Ruckert C."/>
        </authorList>
    </citation>
    <scope>NUCLEOTIDE SEQUENCE</scope>
    <source>
        <strain evidence="3">CGMCC 4.5737</strain>
    </source>
</reference>
<keyword evidence="2" id="KW-0472">Membrane</keyword>
<name>A0A8J3C8Q5_9PSEU</name>
<feature type="transmembrane region" description="Helical" evidence="2">
    <location>
        <begin position="38"/>
        <end position="60"/>
    </location>
</feature>
<reference evidence="3" key="2">
    <citation type="submission" date="2020-09" db="EMBL/GenBank/DDBJ databases">
        <authorList>
            <person name="Sun Q."/>
            <person name="Zhou Y."/>
        </authorList>
    </citation>
    <scope>NUCLEOTIDE SEQUENCE</scope>
    <source>
        <strain evidence="3">CGMCC 4.5737</strain>
    </source>
</reference>
<feature type="region of interest" description="Disordered" evidence="1">
    <location>
        <begin position="1"/>
        <end position="36"/>
    </location>
</feature>
<dbReference type="AlphaFoldDB" id="A0A8J3C8Q5"/>
<dbReference type="EMBL" id="BMMK01000001">
    <property type="protein sequence ID" value="GGM34911.1"/>
    <property type="molecule type" value="Genomic_DNA"/>
</dbReference>
<evidence type="ECO:0000256" key="2">
    <source>
        <dbReference type="SAM" id="Phobius"/>
    </source>
</evidence>
<keyword evidence="2" id="KW-0812">Transmembrane</keyword>
<sequence length="277" mass="29943">MAAGGNEGQQTMPSSKKNKSSRALREARSAMTSRRSKPWGTVAAVVAVLVFAAGIFGYVYNQHSENQAREARLAQWTPSSENKDPSTQIPGVVVQEYKEGQHVSPAQRVAYDKNPPFGGPHDGFWAACNGVVYDNPVRTENLVHSLEHGAVWIAYDPEKVRGAALDTLRRKAEGQPFMVMSPYPGLGQPISLQSWGHQLKLESADDERIDQFVRSLRRNQYTYPETGATCNALGPGQFDPDNPPPFDPTPPGPDAVPMTGSGAAGGRGGMDEPEGGR</sequence>
<proteinExistence type="predicted"/>
<dbReference type="Proteomes" id="UP000637578">
    <property type="component" value="Unassembled WGS sequence"/>
</dbReference>
<keyword evidence="2" id="KW-1133">Transmembrane helix</keyword>
<dbReference type="Pfam" id="PF11303">
    <property type="entry name" value="DUF3105"/>
    <property type="match status" value="1"/>
</dbReference>
<gene>
    <name evidence="3" type="ORF">GCM10012275_02710</name>
</gene>
<dbReference type="InterPro" id="IPR021454">
    <property type="entry name" value="DUF3105"/>
</dbReference>
<organism evidence="3 4">
    <name type="scientific">Longimycelium tulufanense</name>
    <dbReference type="NCBI Taxonomy" id="907463"/>
    <lineage>
        <taxon>Bacteria</taxon>
        <taxon>Bacillati</taxon>
        <taxon>Actinomycetota</taxon>
        <taxon>Actinomycetes</taxon>
        <taxon>Pseudonocardiales</taxon>
        <taxon>Pseudonocardiaceae</taxon>
        <taxon>Longimycelium</taxon>
    </lineage>
</organism>
<evidence type="ECO:0008006" key="5">
    <source>
        <dbReference type="Google" id="ProtNLM"/>
    </source>
</evidence>
<keyword evidence="4" id="KW-1185">Reference proteome</keyword>
<feature type="region of interest" description="Disordered" evidence="1">
    <location>
        <begin position="232"/>
        <end position="277"/>
    </location>
</feature>
<comment type="caution">
    <text evidence="3">The sequence shown here is derived from an EMBL/GenBank/DDBJ whole genome shotgun (WGS) entry which is preliminary data.</text>
</comment>
<evidence type="ECO:0000313" key="3">
    <source>
        <dbReference type="EMBL" id="GGM34911.1"/>
    </source>
</evidence>
<evidence type="ECO:0000313" key="4">
    <source>
        <dbReference type="Proteomes" id="UP000637578"/>
    </source>
</evidence>
<evidence type="ECO:0000256" key="1">
    <source>
        <dbReference type="SAM" id="MobiDB-lite"/>
    </source>
</evidence>
<accession>A0A8J3C8Q5</accession>